<feature type="region of interest" description="Disordered" evidence="1">
    <location>
        <begin position="233"/>
        <end position="268"/>
    </location>
</feature>
<feature type="compositionally biased region" description="Polar residues" evidence="1">
    <location>
        <begin position="1"/>
        <end position="15"/>
    </location>
</feature>
<feature type="region of interest" description="Disordered" evidence="1">
    <location>
        <begin position="1"/>
        <end position="53"/>
    </location>
</feature>
<feature type="region of interest" description="Disordered" evidence="1">
    <location>
        <begin position="131"/>
        <end position="154"/>
    </location>
</feature>
<evidence type="ECO:0000313" key="4">
    <source>
        <dbReference type="Proteomes" id="UP000318447"/>
    </source>
</evidence>
<dbReference type="Proteomes" id="UP000318821">
    <property type="component" value="Unassembled WGS sequence"/>
</dbReference>
<dbReference type="AlphaFoldDB" id="A0A504XED2"/>
<evidence type="ECO:0000313" key="5">
    <source>
        <dbReference type="Proteomes" id="UP000318821"/>
    </source>
</evidence>
<feature type="compositionally biased region" description="Acidic residues" evidence="1">
    <location>
        <begin position="320"/>
        <end position="337"/>
    </location>
</feature>
<feature type="region of interest" description="Disordered" evidence="1">
    <location>
        <begin position="320"/>
        <end position="425"/>
    </location>
</feature>
<feature type="region of interest" description="Disordered" evidence="1">
    <location>
        <begin position="443"/>
        <end position="518"/>
    </location>
</feature>
<feature type="compositionally biased region" description="Basic residues" evidence="1">
    <location>
        <begin position="285"/>
        <end position="306"/>
    </location>
</feature>
<feature type="region of interest" description="Disordered" evidence="1">
    <location>
        <begin position="81"/>
        <end position="118"/>
    </location>
</feature>
<reference evidence="5" key="3">
    <citation type="submission" date="2019-02" db="EMBL/GenBank/DDBJ databases">
        <title>FDA dAtabase for Regulatory Grade micrObial Sequences (FDA-ARGOS): Supporting development and validation of Infectious Disease Dx tests.</title>
        <authorList>
            <person name="Duncan R."/>
            <person name="Fisher C."/>
            <person name="Tallon L."/>
            <person name="Sadzewicz L."/>
            <person name="Sengamalay N."/>
            <person name="Ott S."/>
            <person name="Godinez A."/>
            <person name="Nagaraj S."/>
            <person name="Vavikolanu K."/>
            <person name="Vyas G."/>
            <person name="Nadendla S."/>
            <person name="Aluvathingal J."/>
            <person name="Sichtig H."/>
        </authorList>
    </citation>
    <scope>NUCLEOTIDE SEQUENCE [LARGE SCALE GENOMIC DNA]</scope>
    <source>
        <strain evidence="5">FDAARGOS_360</strain>
    </source>
</reference>
<dbReference type="VEuPathDB" id="TriTrypDB:LDHU3_27.0530"/>
<reference evidence="4" key="1">
    <citation type="submission" date="2019-02" db="EMBL/GenBank/DDBJ databases">
        <title>FDA dAtabase for Regulatory Grade micrObial Sequences (FDA-ARGOS): Supporting development and validation of Infectious Disease Dx tests.</title>
        <authorList>
            <person name="Duncan R."/>
            <person name="Fisher C."/>
            <person name="Tallon L."/>
            <person name="Sadzewicz L."/>
            <person name="Sengamalay N."/>
            <person name="Ott S."/>
            <person name="Godinez A."/>
            <person name="Nagaraj S."/>
            <person name="Vavikolanu K."/>
            <person name="Nadendla S."/>
            <person name="Aluvathingal J."/>
            <person name="Sichtig H."/>
        </authorList>
    </citation>
    <scope>NUCLEOTIDE SEQUENCE [LARGE SCALE GENOMIC DNA]</scope>
    <source>
        <strain evidence="4">FDAARGOS_361</strain>
    </source>
</reference>
<organism evidence="2 5">
    <name type="scientific">Leishmania donovani</name>
    <dbReference type="NCBI Taxonomy" id="5661"/>
    <lineage>
        <taxon>Eukaryota</taxon>
        <taxon>Discoba</taxon>
        <taxon>Euglenozoa</taxon>
        <taxon>Kinetoplastea</taxon>
        <taxon>Metakinetoplastina</taxon>
        <taxon>Trypanosomatida</taxon>
        <taxon>Trypanosomatidae</taxon>
        <taxon>Leishmaniinae</taxon>
        <taxon>Leishmania</taxon>
    </lineage>
</organism>
<reference evidence="2" key="2">
    <citation type="submission" date="2019-02" db="EMBL/GenBank/DDBJ databases">
        <title>FDA dAtabase for Regulatory Grade micrObial Sequences (FDA-ARGOS): Supporting development and validation of Infectious Disease Dx tests.</title>
        <authorList>
            <person name="Duncan R."/>
            <person name="Fisher C."/>
            <person name="Tallon L.J."/>
            <person name="Sadzewicz L."/>
            <person name="Sengamalay N."/>
            <person name="Ott S."/>
            <person name="Godinez A."/>
            <person name="Nagaraj S."/>
            <person name="Nadendla S."/>
            <person name="Sichtig H."/>
        </authorList>
    </citation>
    <scope>NUCLEOTIDE SEQUENCE</scope>
    <source>
        <strain evidence="2">FDAARGOS_360</strain>
        <strain evidence="3">FDAARGOS_361</strain>
    </source>
</reference>
<sequence length="1132" mass="125046">MTDVTSSLRPSSRQGSPVPRRQLGILPVNQRSYSRVGSKGMIGDDSPLMSPLPYYPRRRSVTFAGDQSVREERPNYNAAYSASAPVSPARHGSPPPVSILKPNSSFPAAEEEDSGAAPAYQAAAATVGGVLDRKDRARNSPVPVRGRSNSRQRLAARRKEAQLHRSFYDDSFVEEYVLRAKTELEQEEAEQRRMQEQLRTEQERAKRAERRVSEAAEKINALQHAKEVLMTATVRRHTSVTPSPQRAPAEKSKRNSSLLRELEEDPDPEVQAALKELARNSLAKQQRRVHSSAHQRRRSISIKAKSKSKRSVMVIDWSDLDSDADGDTATTEEDGEETAVALKRRRGRPAKSRSIALGTEATLVSSAKHVQRPSTKRAASSRKRHASAEPELGDSLLFEDEAEQPILLPRRQNTRPPPTRSISYIEMGSGDDLLRDAASVERVVRRPPRATRAPVTRQRRGRLASTSTREGAEDMSSFTDATAWRGRAPQPPAATTGGPTGVPPRRRRGSAPRADPNDPMAVFFEAAFPSPSKFDEMMMQAGGLPETRRGGGGGGRGQGRHPNLQSRAIYDVMTFAVLVLASAGLVPLLLPEELRDEVVSGAAEIIVERGSRNRCFLHVYSEEERLAKVEDIADPDDVVRHAHEKHLSELRWARGVLWADSRVQRFVRYADHILWPAYESLSKVVNVVRQLILCEEGDNATALKRARDVAVANGILRREATLPGLHPLKETRMEGQAILYDVQQVRKRSRDAWAATMPSVLLRVDEEPVDSVAWIAEVKQASHTVSDILQLQLATTPLTRLVELLSQPRSSPAAADSASTASAARQQWRCLLEKHRQWAEYHSLFADVEEACRGWGASEACVARDVHAALTSGSSVQLRTGVHASVLQRLELHILLSPRFRKLDSFAAAEQAAFSAHCPARSWRECVEEGMVRVVVLPPTGLTPAKLDTLVRQHFLTPALCDVPLAECCTVSEARSITADLQVVHVTSTFNPFVVVHGSRVSSGFAGDVPYFRSLQHERDRLVTDRTDAQLRQGLHEAPSRGISGAANDFVSLPSSSQPPQRAPLRITGDAAIAAFHRALISALAVSPLTRAEIQHHPAMREYRDAANYEAVLKVALKEHAEFKGRKYQLRN</sequence>
<protein>
    <submittedName>
        <fullName evidence="2">Uncharacterized protein</fullName>
    </submittedName>
</protein>
<dbReference type="VEuPathDB" id="TriTrypDB:LdCL_270009200"/>
<dbReference type="EMBL" id="RHLD01000016">
    <property type="protein sequence ID" value="TPP46148.1"/>
    <property type="molecule type" value="Genomic_DNA"/>
</dbReference>
<dbReference type="VEuPathDB" id="TriTrypDB:LdCL_270009300"/>
<evidence type="ECO:0000256" key="1">
    <source>
        <dbReference type="SAM" id="MobiDB-lite"/>
    </source>
</evidence>
<dbReference type="EMBL" id="RHLC01000016">
    <property type="protein sequence ID" value="TPP47608.1"/>
    <property type="molecule type" value="Genomic_DNA"/>
</dbReference>
<feature type="compositionally biased region" description="Low complexity" evidence="1">
    <location>
        <begin position="485"/>
        <end position="497"/>
    </location>
</feature>
<feature type="compositionally biased region" description="Basic residues" evidence="1">
    <location>
        <begin position="369"/>
        <end position="385"/>
    </location>
</feature>
<evidence type="ECO:0000313" key="2">
    <source>
        <dbReference type="EMBL" id="TPP46148.1"/>
    </source>
</evidence>
<evidence type="ECO:0000313" key="3">
    <source>
        <dbReference type="EMBL" id="TPP47608.1"/>
    </source>
</evidence>
<feature type="region of interest" description="Disordered" evidence="1">
    <location>
        <begin position="281"/>
        <end position="306"/>
    </location>
</feature>
<dbReference type="VEuPathDB" id="TriTrypDB:LdBPK_270450.1"/>
<name>A0A504XED2_LEIDO</name>
<proteinExistence type="predicted"/>
<accession>A0A504XED2</accession>
<dbReference type="VEuPathDB" id="TriTrypDB:LDHU3_27.0520"/>
<gene>
    <name evidence="2" type="ORF">CGC20_33160</name>
    <name evidence="3" type="ORF">CGC21_31250</name>
</gene>
<dbReference type="VEuPathDB" id="TriTrypDB:LdBPK_270440.1"/>
<feature type="region of interest" description="Disordered" evidence="1">
    <location>
        <begin position="186"/>
        <end position="208"/>
    </location>
</feature>
<feature type="compositionally biased region" description="Basic residues" evidence="1">
    <location>
        <begin position="342"/>
        <end position="351"/>
    </location>
</feature>
<dbReference type="Proteomes" id="UP000318447">
    <property type="component" value="Unassembled WGS sequence"/>
</dbReference>
<comment type="caution">
    <text evidence="2">The sequence shown here is derived from an EMBL/GenBank/DDBJ whole genome shotgun (WGS) entry which is preliminary data.</text>
</comment>